<comment type="caution">
    <text evidence="1">The sequence shown here is derived from an EMBL/GenBank/DDBJ whole genome shotgun (WGS) entry which is preliminary data.</text>
</comment>
<proteinExistence type="predicted"/>
<keyword evidence="2" id="KW-1185">Reference proteome</keyword>
<protein>
    <submittedName>
        <fullName evidence="1">Uncharacterized protein</fullName>
    </submittedName>
</protein>
<sequence>MVTFNQSTFYGNEKTVTTIGVAIVIKLNLKGVDCNIPTCAFFLCLQPVNFTACKLASGLQELWNDSICNLRFYLITLPILKDLYCVYRACTTPAKFQLRSSASPNLIRNDDFGCLLLRLHQLQAEFSLQILHEDFILQSIFCCIVQHCAVMIPRLWWMLEILFSKKWNDSGFLKRIKRKTLSLRKAWDSSLEGIQRRKPRTRLKISRISNFQVAYFVLQLLSAVEPRVVKWNLVTKGESDSKLLMVLLDYEYTLVEIRLFFC</sequence>
<name>A0ACB8ZVE3_CICIN</name>
<organism evidence="1 2">
    <name type="scientific">Cichorium intybus</name>
    <name type="common">Chicory</name>
    <dbReference type="NCBI Taxonomy" id="13427"/>
    <lineage>
        <taxon>Eukaryota</taxon>
        <taxon>Viridiplantae</taxon>
        <taxon>Streptophyta</taxon>
        <taxon>Embryophyta</taxon>
        <taxon>Tracheophyta</taxon>
        <taxon>Spermatophyta</taxon>
        <taxon>Magnoliopsida</taxon>
        <taxon>eudicotyledons</taxon>
        <taxon>Gunneridae</taxon>
        <taxon>Pentapetalae</taxon>
        <taxon>asterids</taxon>
        <taxon>campanulids</taxon>
        <taxon>Asterales</taxon>
        <taxon>Asteraceae</taxon>
        <taxon>Cichorioideae</taxon>
        <taxon>Cichorieae</taxon>
        <taxon>Cichoriinae</taxon>
        <taxon>Cichorium</taxon>
    </lineage>
</organism>
<dbReference type="Proteomes" id="UP001055811">
    <property type="component" value="Linkage Group LG08"/>
</dbReference>
<dbReference type="EMBL" id="CM042016">
    <property type="protein sequence ID" value="KAI3701178.1"/>
    <property type="molecule type" value="Genomic_DNA"/>
</dbReference>
<gene>
    <name evidence="1" type="ORF">L2E82_45826</name>
</gene>
<reference evidence="2" key="1">
    <citation type="journal article" date="2022" name="Mol. Ecol. Resour.">
        <title>The genomes of chicory, endive, great burdock and yacon provide insights into Asteraceae palaeo-polyploidization history and plant inulin production.</title>
        <authorList>
            <person name="Fan W."/>
            <person name="Wang S."/>
            <person name="Wang H."/>
            <person name="Wang A."/>
            <person name="Jiang F."/>
            <person name="Liu H."/>
            <person name="Zhao H."/>
            <person name="Xu D."/>
            <person name="Zhang Y."/>
        </authorList>
    </citation>
    <scope>NUCLEOTIDE SEQUENCE [LARGE SCALE GENOMIC DNA]</scope>
    <source>
        <strain evidence="2">cv. Punajuju</strain>
    </source>
</reference>
<evidence type="ECO:0000313" key="2">
    <source>
        <dbReference type="Proteomes" id="UP001055811"/>
    </source>
</evidence>
<evidence type="ECO:0000313" key="1">
    <source>
        <dbReference type="EMBL" id="KAI3701178.1"/>
    </source>
</evidence>
<reference evidence="1 2" key="2">
    <citation type="journal article" date="2022" name="Mol. Ecol. Resour.">
        <title>The genomes of chicory, endive, great burdock and yacon provide insights into Asteraceae paleo-polyploidization history and plant inulin production.</title>
        <authorList>
            <person name="Fan W."/>
            <person name="Wang S."/>
            <person name="Wang H."/>
            <person name="Wang A."/>
            <person name="Jiang F."/>
            <person name="Liu H."/>
            <person name="Zhao H."/>
            <person name="Xu D."/>
            <person name="Zhang Y."/>
        </authorList>
    </citation>
    <scope>NUCLEOTIDE SEQUENCE [LARGE SCALE GENOMIC DNA]</scope>
    <source>
        <strain evidence="2">cv. Punajuju</strain>
        <tissue evidence="1">Leaves</tissue>
    </source>
</reference>
<accession>A0ACB8ZVE3</accession>